<sequence length="643" mass="71485">MIRLKTLTLRRGTKVLLNRVELTLQPGSKTGVVGANGAGKSSFFALLRDEIHADEGDLEMPPRVAIAHVAQETPALPCSALDYVLDGDIELRKIEAEIAAITYDADDDGMAHGELFARLEAIDGYTAQARAAKLLAGLGFSLEENSRPVSSFSGGWRMRLNLAQALMCRSDLLLLDEPTNHLDLETVVWLEEWLKTYPGMLLIISHDRDFLDSTIKQILHVDNAQLTVYTGTYEDFENQCAERLAQQSQAFDKQQRQIAHLESFITRFKAKASKAKQAQSRVKALEKMEKIAAAHVDSPFNFSFREPDSSPNPLVRLEAAAAGYSADHPILSGINLSVDNSARLGLLGVNGAGKSTFIRSLAGEQDLLSGIRTEGKGLKIGYFAQHQLEYLRIDESPLWHMQKIDPTTREQEHRNFLGGFNFHGQMALNPIAPFSGGEKARLALALLIWQKPNLLLLDEPTNHLDIEMREALTFALQDFDGALIVVSHDRHILRATVDDFWLIEDGKVQPFDGDLDDYTRYSQEKRSSDKSAVVAAANAISNSVAPTVNRKEQKRLEAEARQKLANARKPLEKDLARIEAEMARISAEQATITSTLADETLYLPERKDALQKILASELKLKEKLAERELAWVSVSEEIDNLSV</sequence>
<dbReference type="FunFam" id="3.40.50.300:FF:002053">
    <property type="entry name" value="ABC transporter ATP-binding protein"/>
    <property type="match status" value="1"/>
</dbReference>
<keyword evidence="2" id="KW-0677">Repeat</keyword>
<evidence type="ECO:0000313" key="9">
    <source>
        <dbReference type="EMBL" id="QKJ67686.1"/>
    </source>
</evidence>
<accession>A0A6M8SVS6</accession>
<dbReference type="Pfam" id="PF00005">
    <property type="entry name" value="ABC_tran"/>
    <property type="match status" value="2"/>
</dbReference>
<keyword evidence="1" id="KW-0472">Membrane</keyword>
<dbReference type="Pfam" id="PF12848">
    <property type="entry name" value="ABC_tran_Xtn"/>
    <property type="match status" value="1"/>
</dbReference>
<evidence type="ECO:0000256" key="6">
    <source>
        <dbReference type="ARBA" id="ARBA00069073"/>
    </source>
</evidence>
<dbReference type="SMART" id="SM00382">
    <property type="entry name" value="AAA"/>
    <property type="match status" value="2"/>
</dbReference>
<protein>
    <recommendedName>
        <fullName evidence="6">Probable ATP-binding protein YheS</fullName>
    </recommendedName>
</protein>
<dbReference type="PANTHER" id="PTHR19211:SF14">
    <property type="entry name" value="ATP-BINDING CASSETTE SUB-FAMILY F MEMBER 1"/>
    <property type="match status" value="1"/>
</dbReference>
<dbReference type="GO" id="GO:0005524">
    <property type="term" value="F:ATP binding"/>
    <property type="evidence" value="ECO:0007669"/>
    <property type="project" value="UniProtKB-KW"/>
</dbReference>
<evidence type="ECO:0000256" key="4">
    <source>
        <dbReference type="ARBA" id="ARBA00022840"/>
    </source>
</evidence>
<evidence type="ECO:0000256" key="3">
    <source>
        <dbReference type="ARBA" id="ARBA00022741"/>
    </source>
</evidence>
<dbReference type="PROSITE" id="PS00211">
    <property type="entry name" value="ABC_TRANSPORTER_1"/>
    <property type="match status" value="2"/>
</dbReference>
<organism evidence="9 10">
    <name type="scientific">Deefgea piscis</name>
    <dbReference type="NCBI Taxonomy" id="2739061"/>
    <lineage>
        <taxon>Bacteria</taxon>
        <taxon>Pseudomonadati</taxon>
        <taxon>Pseudomonadota</taxon>
        <taxon>Betaproteobacteria</taxon>
        <taxon>Neisseriales</taxon>
        <taxon>Chitinibacteraceae</taxon>
        <taxon>Deefgea</taxon>
    </lineage>
</organism>
<dbReference type="InterPro" id="IPR032781">
    <property type="entry name" value="ABC_tran_Xtn"/>
</dbReference>
<dbReference type="GO" id="GO:0016887">
    <property type="term" value="F:ATP hydrolysis activity"/>
    <property type="evidence" value="ECO:0007669"/>
    <property type="project" value="InterPro"/>
</dbReference>
<keyword evidence="4 9" id="KW-0067">ATP-binding</keyword>
<evidence type="ECO:0000256" key="1">
    <source>
        <dbReference type="ARBA" id="ARBA00022475"/>
    </source>
</evidence>
<keyword evidence="3" id="KW-0547">Nucleotide-binding</keyword>
<dbReference type="InterPro" id="IPR003439">
    <property type="entry name" value="ABC_transporter-like_ATP-bd"/>
</dbReference>
<dbReference type="InterPro" id="IPR017871">
    <property type="entry name" value="ABC_transporter-like_CS"/>
</dbReference>
<name>A0A6M8SVS6_9NEIS</name>
<reference evidence="9 10" key="1">
    <citation type="submission" date="2020-05" db="EMBL/GenBank/DDBJ databases">
        <title>Complete genome sequence of Deefgea sp. D17.</title>
        <authorList>
            <person name="Bae J.-W."/>
            <person name="Han J.E."/>
        </authorList>
    </citation>
    <scope>NUCLEOTIDE SEQUENCE [LARGE SCALE GENOMIC DNA]</scope>
    <source>
        <strain evidence="9 10">D17</strain>
    </source>
</reference>
<dbReference type="FunFam" id="3.40.50.300:FF:000011">
    <property type="entry name" value="Putative ABC transporter ATP-binding component"/>
    <property type="match status" value="1"/>
</dbReference>
<evidence type="ECO:0000256" key="7">
    <source>
        <dbReference type="SAM" id="Coils"/>
    </source>
</evidence>
<keyword evidence="7" id="KW-0175">Coiled coil</keyword>
<dbReference type="AlphaFoldDB" id="A0A6M8SVS6"/>
<dbReference type="EMBL" id="CP054143">
    <property type="protein sequence ID" value="QKJ67686.1"/>
    <property type="molecule type" value="Genomic_DNA"/>
</dbReference>
<proteinExistence type="inferred from homology"/>
<dbReference type="InterPro" id="IPR050611">
    <property type="entry name" value="ABCF"/>
</dbReference>
<comment type="similarity">
    <text evidence="5">Belongs to the ABC transporter superfamily. ABCF family. YheS subfamily.</text>
</comment>
<dbReference type="CDD" id="cd03221">
    <property type="entry name" value="ABCF_EF-3"/>
    <property type="match status" value="2"/>
</dbReference>
<dbReference type="PROSITE" id="PS50893">
    <property type="entry name" value="ABC_TRANSPORTER_2"/>
    <property type="match status" value="2"/>
</dbReference>
<keyword evidence="10" id="KW-1185">Reference proteome</keyword>
<dbReference type="SUPFAM" id="SSF52540">
    <property type="entry name" value="P-loop containing nucleoside triphosphate hydrolases"/>
    <property type="match status" value="2"/>
</dbReference>
<keyword evidence="1" id="KW-1003">Cell membrane</keyword>
<dbReference type="Proteomes" id="UP000504844">
    <property type="component" value="Chromosome"/>
</dbReference>
<feature type="domain" description="ABC transporter" evidence="8">
    <location>
        <begin position="315"/>
        <end position="530"/>
    </location>
</feature>
<evidence type="ECO:0000313" key="10">
    <source>
        <dbReference type="Proteomes" id="UP000504844"/>
    </source>
</evidence>
<gene>
    <name evidence="9" type="ORF">HQN60_13720</name>
</gene>
<feature type="domain" description="ABC transporter" evidence="8">
    <location>
        <begin position="2"/>
        <end position="248"/>
    </location>
</feature>
<dbReference type="KEGG" id="dee:HQN60_13720"/>
<dbReference type="InterPro" id="IPR027417">
    <property type="entry name" value="P-loop_NTPase"/>
</dbReference>
<evidence type="ECO:0000259" key="8">
    <source>
        <dbReference type="PROSITE" id="PS50893"/>
    </source>
</evidence>
<dbReference type="PANTHER" id="PTHR19211">
    <property type="entry name" value="ATP-BINDING TRANSPORT PROTEIN-RELATED"/>
    <property type="match status" value="1"/>
</dbReference>
<dbReference type="Gene3D" id="3.40.50.300">
    <property type="entry name" value="P-loop containing nucleotide triphosphate hydrolases"/>
    <property type="match status" value="2"/>
</dbReference>
<dbReference type="RefSeq" id="WP_173534187.1">
    <property type="nucleotide sequence ID" value="NZ_CP054143.1"/>
</dbReference>
<dbReference type="InterPro" id="IPR003593">
    <property type="entry name" value="AAA+_ATPase"/>
</dbReference>
<feature type="coiled-coil region" evidence="7">
    <location>
        <begin position="561"/>
        <end position="588"/>
    </location>
</feature>
<evidence type="ECO:0000256" key="2">
    <source>
        <dbReference type="ARBA" id="ARBA00022737"/>
    </source>
</evidence>
<evidence type="ECO:0000256" key="5">
    <source>
        <dbReference type="ARBA" id="ARBA00061571"/>
    </source>
</evidence>